<reference evidence="17" key="1">
    <citation type="submission" date="2017-02" db="UniProtKB">
        <authorList>
            <consortium name="WormBaseParasite"/>
        </authorList>
    </citation>
    <scope>IDENTIFICATION</scope>
</reference>
<evidence type="ECO:0000313" key="17">
    <source>
        <dbReference type="WBParaSite" id="ASIM_0001301401-mRNA-1"/>
    </source>
</evidence>
<keyword evidence="10" id="KW-0472">Membrane</keyword>
<dbReference type="Proteomes" id="UP000267096">
    <property type="component" value="Unassembled WGS sequence"/>
</dbReference>
<evidence type="ECO:0000256" key="4">
    <source>
        <dbReference type="ARBA" id="ARBA00022676"/>
    </source>
</evidence>
<keyword evidence="4 12" id="KW-0328">Glycosyltransferase</keyword>
<evidence type="ECO:0000256" key="6">
    <source>
        <dbReference type="ARBA" id="ARBA00022692"/>
    </source>
</evidence>
<evidence type="ECO:0000256" key="8">
    <source>
        <dbReference type="ARBA" id="ARBA00022989"/>
    </source>
</evidence>
<dbReference type="Pfam" id="PF17039">
    <property type="entry name" value="Glyco_tran_10_N"/>
    <property type="match status" value="1"/>
</dbReference>
<dbReference type="UniPathway" id="UPA00378"/>
<dbReference type="GO" id="GO:0032580">
    <property type="term" value="C:Golgi cisterna membrane"/>
    <property type="evidence" value="ECO:0007669"/>
    <property type="project" value="UniProtKB-SubCell"/>
</dbReference>
<evidence type="ECO:0000313" key="15">
    <source>
        <dbReference type="EMBL" id="VDK47458.1"/>
    </source>
</evidence>
<dbReference type="WBParaSite" id="ASIM_0001301401-mRNA-1">
    <property type="protein sequence ID" value="ASIM_0001301401-mRNA-1"/>
    <property type="gene ID" value="ASIM_0001301401"/>
</dbReference>
<reference evidence="15 16" key="2">
    <citation type="submission" date="2018-11" db="EMBL/GenBank/DDBJ databases">
        <authorList>
            <consortium name="Pathogen Informatics"/>
        </authorList>
    </citation>
    <scope>NUCLEOTIDE SEQUENCE [LARGE SCALE GENOMIC DNA]</scope>
</reference>
<evidence type="ECO:0000259" key="14">
    <source>
        <dbReference type="Pfam" id="PF17039"/>
    </source>
</evidence>
<accession>A0A0M3JXE3</accession>
<dbReference type="InterPro" id="IPR031481">
    <property type="entry name" value="Glyco_tran_10_N"/>
</dbReference>
<dbReference type="FunFam" id="3.40.50.11660:FF:000002">
    <property type="entry name" value="Alpha-(1,3)-fucosyltransferase"/>
    <property type="match status" value="1"/>
</dbReference>
<dbReference type="GO" id="GO:0008417">
    <property type="term" value="F:fucosyltransferase activity"/>
    <property type="evidence" value="ECO:0007669"/>
    <property type="project" value="InterPro"/>
</dbReference>
<dbReference type="EC" id="2.4.1.-" evidence="12"/>
<feature type="domain" description="Fucosyltransferase N-terminal" evidence="14">
    <location>
        <begin position="62"/>
        <end position="148"/>
    </location>
</feature>
<dbReference type="PANTHER" id="PTHR48438">
    <property type="entry name" value="ALPHA-(1,3)-FUCOSYLTRANSFERASE C-RELATED"/>
    <property type="match status" value="1"/>
</dbReference>
<dbReference type="OrthoDB" id="5912041at2759"/>
<evidence type="ECO:0000256" key="12">
    <source>
        <dbReference type="RuleBase" id="RU003832"/>
    </source>
</evidence>
<keyword evidence="11" id="KW-0325">Glycoprotein</keyword>
<dbReference type="InterPro" id="IPR001503">
    <property type="entry name" value="Glyco_trans_10"/>
</dbReference>
<evidence type="ECO:0000256" key="3">
    <source>
        <dbReference type="ARBA" id="ARBA00008919"/>
    </source>
</evidence>
<dbReference type="InterPro" id="IPR055270">
    <property type="entry name" value="Glyco_tran_10_C"/>
</dbReference>
<dbReference type="Pfam" id="PF00852">
    <property type="entry name" value="Glyco_transf_10"/>
    <property type="match status" value="1"/>
</dbReference>
<evidence type="ECO:0000256" key="1">
    <source>
        <dbReference type="ARBA" id="ARBA00004447"/>
    </source>
</evidence>
<keyword evidence="16" id="KW-1185">Reference proteome</keyword>
<evidence type="ECO:0000313" key="16">
    <source>
        <dbReference type="Proteomes" id="UP000267096"/>
    </source>
</evidence>
<protein>
    <recommendedName>
        <fullName evidence="12">Fucosyltransferase</fullName>
        <ecNumber evidence="12">2.4.1.-</ecNumber>
    </recommendedName>
</protein>
<gene>
    <name evidence="15" type="ORF">ASIM_LOCUS12480</name>
</gene>
<name>A0A0M3JXE3_ANISI</name>
<keyword evidence="7" id="KW-0735">Signal-anchor</keyword>
<dbReference type="AlphaFoldDB" id="A0A0M3JXE3"/>
<evidence type="ECO:0000256" key="7">
    <source>
        <dbReference type="ARBA" id="ARBA00022968"/>
    </source>
</evidence>
<dbReference type="Gene3D" id="3.40.50.11660">
    <property type="entry name" value="Glycosyl transferase family 10, C-terminal domain"/>
    <property type="match status" value="1"/>
</dbReference>
<dbReference type="PANTHER" id="PTHR48438:SF1">
    <property type="entry name" value="ALPHA-(1,3)-FUCOSYLTRANSFERASE C-RELATED"/>
    <property type="match status" value="1"/>
</dbReference>
<evidence type="ECO:0000256" key="5">
    <source>
        <dbReference type="ARBA" id="ARBA00022679"/>
    </source>
</evidence>
<keyword evidence="5 12" id="KW-0808">Transferase</keyword>
<organism evidence="17">
    <name type="scientific">Anisakis simplex</name>
    <name type="common">Herring worm</name>
    <dbReference type="NCBI Taxonomy" id="6269"/>
    <lineage>
        <taxon>Eukaryota</taxon>
        <taxon>Metazoa</taxon>
        <taxon>Ecdysozoa</taxon>
        <taxon>Nematoda</taxon>
        <taxon>Chromadorea</taxon>
        <taxon>Rhabditida</taxon>
        <taxon>Spirurina</taxon>
        <taxon>Ascaridomorpha</taxon>
        <taxon>Ascaridoidea</taxon>
        <taxon>Anisakidae</taxon>
        <taxon>Anisakis</taxon>
        <taxon>Anisakis simplex complex</taxon>
    </lineage>
</organism>
<comment type="similarity">
    <text evidence="3 12">Belongs to the glycosyltransferase 10 family.</text>
</comment>
<dbReference type="EMBL" id="UYRR01031195">
    <property type="protein sequence ID" value="VDK47458.1"/>
    <property type="molecule type" value="Genomic_DNA"/>
</dbReference>
<proteinExistence type="inferred from homology"/>
<evidence type="ECO:0000256" key="10">
    <source>
        <dbReference type="ARBA" id="ARBA00023136"/>
    </source>
</evidence>
<feature type="domain" description="Fucosyltransferase C-terminal" evidence="13">
    <location>
        <begin position="165"/>
        <end position="353"/>
    </location>
</feature>
<keyword evidence="6 12" id="KW-0812">Transmembrane</keyword>
<comment type="subcellular location">
    <subcellularLocation>
        <location evidence="1 12">Golgi apparatus</location>
        <location evidence="1 12">Golgi stack membrane</location>
        <topology evidence="1 12">Single-pass type II membrane protein</topology>
    </subcellularLocation>
</comment>
<evidence type="ECO:0000259" key="13">
    <source>
        <dbReference type="Pfam" id="PF00852"/>
    </source>
</evidence>
<sequence>MAPRFKNRYLVIFIAALIGLFLLDIISSFLVGHSSSDLSSTKTTDAYRNKNVRLFAATPFFGRPIDNSWLSKCSEYCKLVDNSESADAVMYHIPDYRFLSTNELKSNQIAVIWSLESPIYQHLSRELRGRINWTMTYRRDSDVWFPYGVIRKRDKPIQIDYDKIWRDKKRMVVWLVSNCGHANGRLILGRALQKSGLELDIFGACGQHKTPNDCDGVKKQSDQCVAELFMPYMFALSFENSLCKDYITEKFFEVLQKRYAIPIVMRRKDYEHIAAPPNSFIAVDDYKNIDELISDIKTIASNKFTYLKYHRWRESYEIQSDYFHIDDTGFCALCKKLMRQRFSRKHYDDVAAWWNSNEICEIPQDGFVNEFLSKSGMVVPQVR</sequence>
<dbReference type="SUPFAM" id="SSF53756">
    <property type="entry name" value="UDP-Glycosyltransferase/glycogen phosphorylase"/>
    <property type="match status" value="1"/>
</dbReference>
<keyword evidence="9 12" id="KW-0333">Golgi apparatus</keyword>
<dbReference type="InterPro" id="IPR038577">
    <property type="entry name" value="GT10-like_C_sf"/>
</dbReference>
<evidence type="ECO:0000256" key="11">
    <source>
        <dbReference type="ARBA" id="ARBA00023180"/>
    </source>
</evidence>
<evidence type="ECO:0000256" key="9">
    <source>
        <dbReference type="ARBA" id="ARBA00023034"/>
    </source>
</evidence>
<keyword evidence="8" id="KW-1133">Transmembrane helix</keyword>
<evidence type="ECO:0000256" key="2">
    <source>
        <dbReference type="ARBA" id="ARBA00004922"/>
    </source>
</evidence>
<comment type="pathway">
    <text evidence="2">Protein modification; protein glycosylation.</text>
</comment>